<dbReference type="GO" id="GO:0042302">
    <property type="term" value="F:structural constituent of cuticle"/>
    <property type="evidence" value="ECO:0007669"/>
    <property type="project" value="UniProtKB-UniRule"/>
</dbReference>
<evidence type="ECO:0000256" key="1">
    <source>
        <dbReference type="PROSITE-ProRule" id="PRU00497"/>
    </source>
</evidence>
<feature type="chain" id="PRO_5029863331" evidence="3">
    <location>
        <begin position="20"/>
        <end position="787"/>
    </location>
</feature>
<feature type="compositionally biased region" description="Basic and acidic residues" evidence="2">
    <location>
        <begin position="298"/>
        <end position="309"/>
    </location>
</feature>
<evidence type="ECO:0000313" key="4">
    <source>
        <dbReference type="EnsemblMetazoa" id="XP_022650064"/>
    </source>
</evidence>
<keyword evidence="1" id="KW-0193">Cuticle</keyword>
<keyword evidence="3" id="KW-0732">Signal</keyword>
<feature type="region of interest" description="Disordered" evidence="2">
    <location>
        <begin position="152"/>
        <end position="172"/>
    </location>
</feature>
<reference evidence="4" key="1">
    <citation type="submission" date="2021-01" db="UniProtKB">
        <authorList>
            <consortium name="EnsemblMetazoa"/>
        </authorList>
    </citation>
    <scope>IDENTIFICATION</scope>
</reference>
<accession>A0A7M7JCL4</accession>
<dbReference type="Proteomes" id="UP000594260">
    <property type="component" value="Unplaced"/>
</dbReference>
<evidence type="ECO:0000256" key="2">
    <source>
        <dbReference type="SAM" id="MobiDB-lite"/>
    </source>
</evidence>
<protein>
    <submittedName>
        <fullName evidence="4">Uncharacterized protein</fullName>
    </submittedName>
</protein>
<feature type="region of interest" description="Disordered" evidence="2">
    <location>
        <begin position="184"/>
        <end position="230"/>
    </location>
</feature>
<feature type="compositionally biased region" description="Basic residues" evidence="2">
    <location>
        <begin position="262"/>
        <end position="271"/>
    </location>
</feature>
<feature type="region of interest" description="Disordered" evidence="2">
    <location>
        <begin position="50"/>
        <end position="70"/>
    </location>
</feature>
<feature type="region of interest" description="Disordered" evidence="2">
    <location>
        <begin position="246"/>
        <end position="271"/>
    </location>
</feature>
<dbReference type="Pfam" id="PF00379">
    <property type="entry name" value="Chitin_bind_4"/>
    <property type="match status" value="1"/>
</dbReference>
<dbReference type="InParanoid" id="A0A7M7JCL4"/>
<sequence length="787" mass="88825">MTPVQLLATNVALWALVGAQFPFKVPSQSSGNFGNKFQPFTNFDQYARNSPTTKSDFGHGTTAQSNSNGNYEVSQSLNEVSKGFPATKPDFQLQTPRYQLIRDQPALYQRFTFRAPTPSTPVARYQAPVQQYESARFQYPTVPPQYRFQTFQPRPIANVRPYKPPPTSQPYQVPLVFLPQNQSSARQRYQFPPRQYQPPSQQYQPPPQKYQPLQQQQQPPEPQRPRNGFVGTVRLPFDAAVLAVRSYSPPRQTSSSDSSQQTKKKPAIFHRPAHVHYVRVKAKPEGDYKFGYDTAKSPNEDESFRRETRGPNGTVRGSYSNADSNGKQIIVHNDGLNKGFKTLLGNEAKSKRTQAVGGQNNFGDGRAQAQGGLHMQVISRPDQDIAVQQSALRITPDAPLIKGPSQPLPKRRQQRAVTNDANDDEDNDELKPQRNFGLRVVTSGSLRPTGSPRPNRLRIRRPINIDGSSLRLTPRPGSFGNDSSRPPVRQRQLARTRVVIRTTTPLPAAFTPRPTAPRRRVIPPSDSTSPTFKDVIAFPPEQKRRRKVKRKFRTTVAPVLQNQPLVLNELVQTRTPVVPERAPVLPPLRPAPIAPLKGSMPASVFPEPVTPSSQISTQIQRPQQIPPPTLIQQQSPIVSQFNHPLNNPFAQHVRSPQSLYDQLTNSIYQEARRVPIEKHFPPHQQQIDSQYVPEQQRTFRFQHTPPSQFSYHTQYGVSGQFPIAQGFQTPQFSSPYQQGSRFQQASYQLPRQQTQPSTNQDLFPYATNQRFSHPALLSYDIGSAQRL</sequence>
<feature type="compositionally biased region" description="Low complexity" evidence="2">
    <location>
        <begin position="246"/>
        <end position="261"/>
    </location>
</feature>
<feature type="region of interest" description="Disordered" evidence="2">
    <location>
        <begin position="507"/>
        <end position="532"/>
    </location>
</feature>
<feature type="region of interest" description="Disordered" evidence="2">
    <location>
        <begin position="396"/>
        <end position="493"/>
    </location>
</feature>
<name>A0A7M7JCL4_VARDE</name>
<feature type="compositionally biased region" description="Polar residues" evidence="2">
    <location>
        <begin position="315"/>
        <end position="326"/>
    </location>
</feature>
<dbReference type="AlphaFoldDB" id="A0A7M7JCL4"/>
<organism evidence="4 5">
    <name type="scientific">Varroa destructor</name>
    <name type="common">Honeybee mite</name>
    <dbReference type="NCBI Taxonomy" id="109461"/>
    <lineage>
        <taxon>Eukaryota</taxon>
        <taxon>Metazoa</taxon>
        <taxon>Ecdysozoa</taxon>
        <taxon>Arthropoda</taxon>
        <taxon>Chelicerata</taxon>
        <taxon>Arachnida</taxon>
        <taxon>Acari</taxon>
        <taxon>Parasitiformes</taxon>
        <taxon>Mesostigmata</taxon>
        <taxon>Gamasina</taxon>
        <taxon>Dermanyssoidea</taxon>
        <taxon>Varroidae</taxon>
        <taxon>Varroa</taxon>
    </lineage>
</organism>
<dbReference type="EnsemblMetazoa" id="XM_022794329">
    <property type="protein sequence ID" value="XP_022650064"/>
    <property type="gene ID" value="LOC111245677"/>
</dbReference>
<keyword evidence="5" id="KW-1185">Reference proteome</keyword>
<dbReference type="InterPro" id="IPR000618">
    <property type="entry name" value="Insect_cuticle"/>
</dbReference>
<feature type="compositionally biased region" description="Low complexity" evidence="2">
    <location>
        <begin position="186"/>
        <end position="203"/>
    </location>
</feature>
<feature type="region of interest" description="Disordered" evidence="2">
    <location>
        <begin position="294"/>
        <end position="326"/>
    </location>
</feature>
<dbReference type="GeneID" id="111245677"/>
<evidence type="ECO:0000313" key="5">
    <source>
        <dbReference type="Proteomes" id="UP000594260"/>
    </source>
</evidence>
<dbReference type="PROSITE" id="PS51155">
    <property type="entry name" value="CHIT_BIND_RR_2"/>
    <property type="match status" value="1"/>
</dbReference>
<proteinExistence type="predicted"/>
<dbReference type="RefSeq" id="XP_022650064.1">
    <property type="nucleotide sequence ID" value="XM_022794329.1"/>
</dbReference>
<feature type="region of interest" description="Disordered" evidence="2">
    <location>
        <begin position="728"/>
        <end position="762"/>
    </location>
</feature>
<evidence type="ECO:0000256" key="3">
    <source>
        <dbReference type="SAM" id="SignalP"/>
    </source>
</evidence>
<feature type="signal peptide" evidence="3">
    <location>
        <begin position="1"/>
        <end position="19"/>
    </location>
</feature>
<dbReference type="KEGG" id="vde:111245677"/>